<dbReference type="EMBL" id="JAEMWZ010000197">
    <property type="protein sequence ID" value="KAG7131859.1"/>
    <property type="molecule type" value="Genomic_DNA"/>
</dbReference>
<keyword evidence="3" id="KW-1133">Transmembrane helix</keyword>
<evidence type="ECO:0000256" key="5">
    <source>
        <dbReference type="ARBA" id="ARBA00038359"/>
    </source>
</evidence>
<dbReference type="OrthoDB" id="5342292at2759"/>
<evidence type="ECO:0000256" key="3">
    <source>
        <dbReference type="ARBA" id="ARBA00022989"/>
    </source>
</evidence>
<dbReference type="Proteomes" id="UP000689129">
    <property type="component" value="Unassembled WGS sequence"/>
</dbReference>
<protein>
    <recommendedName>
        <fullName evidence="6">Rhodopsin domain-containing protein</fullName>
    </recommendedName>
</protein>
<sequence length="128" mass="13698">MTIIALRPACGLGTPSAGEGQSLETNGHENSTATTLVLRLYTKQALAGGLQVDDVLITFAWVASVVMQSVQILSISLGGLGHHAWEMPIDVFEKHMLSSYIAAPIFITCNGLSKTSLLTLYLRISPQK</sequence>
<evidence type="ECO:0000313" key="7">
    <source>
        <dbReference type="EMBL" id="KAG7131859.1"/>
    </source>
</evidence>
<evidence type="ECO:0000313" key="8">
    <source>
        <dbReference type="Proteomes" id="UP000689129"/>
    </source>
</evidence>
<comment type="caution">
    <text evidence="7">The sequence shown here is derived from an EMBL/GenBank/DDBJ whole genome shotgun (WGS) entry which is preliminary data.</text>
</comment>
<evidence type="ECO:0000256" key="1">
    <source>
        <dbReference type="ARBA" id="ARBA00004141"/>
    </source>
</evidence>
<keyword evidence="2" id="KW-0812">Transmembrane</keyword>
<dbReference type="PANTHER" id="PTHR33048">
    <property type="entry name" value="PTH11-LIKE INTEGRAL MEMBRANE PROTEIN (AFU_ORTHOLOGUE AFUA_5G11245)"/>
    <property type="match status" value="1"/>
</dbReference>
<dbReference type="InterPro" id="IPR052337">
    <property type="entry name" value="SAT4-like"/>
</dbReference>
<gene>
    <name evidence="7" type="ORF">HYQ45_009701</name>
</gene>
<comment type="subcellular location">
    <subcellularLocation>
        <location evidence="1">Membrane</location>
        <topology evidence="1">Multi-pass membrane protein</topology>
    </subcellularLocation>
</comment>
<evidence type="ECO:0000256" key="2">
    <source>
        <dbReference type="ARBA" id="ARBA00022692"/>
    </source>
</evidence>
<keyword evidence="4" id="KW-0472">Membrane</keyword>
<reference evidence="7" key="1">
    <citation type="journal article" date="2021" name="Mol. Plant Pathol.">
        <title>A 20-kb lineage-specific genomic region tames virulence in pathogenic amphidiploid Verticillium longisporum.</title>
        <authorList>
            <person name="Harting R."/>
            <person name="Starke J."/>
            <person name="Kusch H."/>
            <person name="Poggeler S."/>
            <person name="Maurus I."/>
            <person name="Schluter R."/>
            <person name="Landesfeind M."/>
            <person name="Bulla I."/>
            <person name="Nowrousian M."/>
            <person name="de Jonge R."/>
            <person name="Stahlhut G."/>
            <person name="Hoff K.J."/>
            <person name="Asshauer K.P."/>
            <person name="Thurmer A."/>
            <person name="Stanke M."/>
            <person name="Daniel R."/>
            <person name="Morgenstern B."/>
            <person name="Thomma B.P.H.J."/>
            <person name="Kronstad J.W."/>
            <person name="Braus-Stromeyer S.A."/>
            <person name="Braus G.H."/>
        </authorList>
    </citation>
    <scope>NUCLEOTIDE SEQUENCE</scope>
    <source>
        <strain evidence="7">Vl32</strain>
    </source>
</reference>
<dbReference type="Pfam" id="PF20684">
    <property type="entry name" value="Fung_rhodopsin"/>
    <property type="match status" value="1"/>
</dbReference>
<comment type="similarity">
    <text evidence="5">Belongs to the SAT4 family.</text>
</comment>
<proteinExistence type="inferred from homology"/>
<dbReference type="InterPro" id="IPR049326">
    <property type="entry name" value="Rhodopsin_dom_fungi"/>
</dbReference>
<evidence type="ECO:0000256" key="4">
    <source>
        <dbReference type="ARBA" id="ARBA00023136"/>
    </source>
</evidence>
<accession>A0A8I3AQ44</accession>
<dbReference type="GO" id="GO:0016020">
    <property type="term" value="C:membrane"/>
    <property type="evidence" value="ECO:0007669"/>
    <property type="project" value="UniProtKB-SubCell"/>
</dbReference>
<feature type="domain" description="Rhodopsin" evidence="6">
    <location>
        <begin position="38"/>
        <end position="126"/>
    </location>
</feature>
<dbReference type="AlphaFoldDB" id="A0A8I3AQ44"/>
<organism evidence="7 8">
    <name type="scientific">Verticillium longisporum</name>
    <name type="common">Verticillium dahliae var. longisporum</name>
    <dbReference type="NCBI Taxonomy" id="100787"/>
    <lineage>
        <taxon>Eukaryota</taxon>
        <taxon>Fungi</taxon>
        <taxon>Dikarya</taxon>
        <taxon>Ascomycota</taxon>
        <taxon>Pezizomycotina</taxon>
        <taxon>Sordariomycetes</taxon>
        <taxon>Hypocreomycetidae</taxon>
        <taxon>Glomerellales</taxon>
        <taxon>Plectosphaerellaceae</taxon>
        <taxon>Verticillium</taxon>
    </lineage>
</organism>
<name>A0A8I3AQ44_VERLO</name>
<evidence type="ECO:0000259" key="6">
    <source>
        <dbReference type="Pfam" id="PF20684"/>
    </source>
</evidence>
<dbReference type="PANTHER" id="PTHR33048:SF124">
    <property type="entry name" value="INTEGRAL MEMBRANE PROTEIN"/>
    <property type="match status" value="1"/>
</dbReference>